<dbReference type="PANTHER" id="PTHR30354">
    <property type="entry name" value="GNT FAMILY GLUCONATE TRANSPORTER"/>
    <property type="match status" value="1"/>
</dbReference>
<dbReference type="OrthoDB" id="86125at2"/>
<keyword evidence="1" id="KW-0472">Membrane</keyword>
<feature type="transmembrane region" description="Helical" evidence="1">
    <location>
        <begin position="309"/>
        <end position="330"/>
    </location>
</feature>
<feature type="transmembrane region" description="Helical" evidence="1">
    <location>
        <begin position="12"/>
        <end position="36"/>
    </location>
</feature>
<protein>
    <submittedName>
        <fullName evidence="2">Gluconate permease GntT</fullName>
    </submittedName>
</protein>
<name>A0A1W2F779_9FIRM</name>
<dbReference type="STRING" id="112901.SAMN04488500_1514"/>
<feature type="transmembrane region" description="Helical" evidence="1">
    <location>
        <begin position="56"/>
        <end position="75"/>
    </location>
</feature>
<feature type="transmembrane region" description="Helical" evidence="1">
    <location>
        <begin position="230"/>
        <end position="253"/>
    </location>
</feature>
<evidence type="ECO:0000256" key="1">
    <source>
        <dbReference type="SAM" id="Phobius"/>
    </source>
</evidence>
<feature type="transmembrane region" description="Helical" evidence="1">
    <location>
        <begin position="445"/>
        <end position="464"/>
    </location>
</feature>
<reference evidence="2 3" key="1">
    <citation type="submission" date="2017-04" db="EMBL/GenBank/DDBJ databases">
        <authorList>
            <person name="Afonso C.L."/>
            <person name="Miller P.J."/>
            <person name="Scott M.A."/>
            <person name="Spackman E."/>
            <person name="Goraichik I."/>
            <person name="Dimitrov K.M."/>
            <person name="Suarez D.L."/>
            <person name="Swayne D.E."/>
        </authorList>
    </citation>
    <scope>NUCLEOTIDE SEQUENCE [LARGE SCALE GENOMIC DNA]</scope>
    <source>
        <strain evidence="2 3">DSM 5090</strain>
    </source>
</reference>
<dbReference type="GO" id="GO:0005886">
    <property type="term" value="C:plasma membrane"/>
    <property type="evidence" value="ECO:0007669"/>
    <property type="project" value="TreeGrafter"/>
</dbReference>
<dbReference type="PANTHER" id="PTHR30354:SF7">
    <property type="entry name" value="BLL7963 PROTEIN"/>
    <property type="match status" value="1"/>
</dbReference>
<dbReference type="InterPro" id="IPR003474">
    <property type="entry name" value="Glcn_transporter"/>
</dbReference>
<evidence type="ECO:0000313" key="3">
    <source>
        <dbReference type="Proteomes" id="UP000192738"/>
    </source>
</evidence>
<accession>A0A1W2F779</accession>
<feature type="transmembrane region" description="Helical" evidence="1">
    <location>
        <begin position="176"/>
        <end position="197"/>
    </location>
</feature>
<keyword evidence="1" id="KW-1133">Transmembrane helix</keyword>
<organism evidence="2 3">
    <name type="scientific">Sporomusa malonica</name>
    <dbReference type="NCBI Taxonomy" id="112901"/>
    <lineage>
        <taxon>Bacteria</taxon>
        <taxon>Bacillati</taxon>
        <taxon>Bacillota</taxon>
        <taxon>Negativicutes</taxon>
        <taxon>Selenomonadales</taxon>
        <taxon>Sporomusaceae</taxon>
        <taxon>Sporomusa</taxon>
    </lineage>
</organism>
<proteinExistence type="predicted"/>
<dbReference type="GO" id="GO:0015128">
    <property type="term" value="F:gluconate transmembrane transporter activity"/>
    <property type="evidence" value="ECO:0007669"/>
    <property type="project" value="InterPro"/>
</dbReference>
<dbReference type="RefSeq" id="WP_084578572.1">
    <property type="nucleotide sequence ID" value="NZ_CP155572.1"/>
</dbReference>
<keyword evidence="3" id="KW-1185">Reference proteome</keyword>
<sequence length="465" mass="49182">MEVLGILVSLILLMYFAYRGFSVIYLAPILALMAAVSQGLSPMPAYTELFMGKAVGFIKVYLPIFVLGAVFGKVMEDSGMAKSIAQVVAQKFGEKYIIPAIVLTGAFVTYGGMNGLVAGFAVYPVAADLFRKANWPKRFIPATMFLGFGTATMDCFPGTLQHINIIATSYWGTTVYAAPVIGTLGGVLILGIGMLLLNHNIKIALAKGEGYGTGHTNETELSDDMEVPHWTLAILPLITVIVLNFILTMVIKWDPHILDPFIAMKLPLVSQSVKSILAVWALTIAEVVAIIMVLIIGRNNLSQSGFAKSMNAGAIGSLLAIINVASEVGYGNVISALPGFKAVANFLLSINIGDSPLMSEAITITTLAGMSGSAAGGMVISLEIMGKSWLAMANQIGMSPEILHRIGCMAAGGMDTLPHNGGIITLLGICGLTHRQSYPAIFQLTLIKTAMAFVMMAVAVITGLV</sequence>
<dbReference type="AlphaFoldDB" id="A0A1W2F779"/>
<keyword evidence="1" id="KW-0812">Transmembrane</keyword>
<feature type="transmembrane region" description="Helical" evidence="1">
    <location>
        <begin position="273"/>
        <end position="297"/>
    </location>
</feature>
<gene>
    <name evidence="2" type="ORF">SAMN04488500_1514</name>
</gene>
<dbReference type="Proteomes" id="UP000192738">
    <property type="component" value="Unassembled WGS sequence"/>
</dbReference>
<evidence type="ECO:0000313" key="2">
    <source>
        <dbReference type="EMBL" id="SMD17448.1"/>
    </source>
</evidence>
<feature type="transmembrane region" description="Helical" evidence="1">
    <location>
        <begin position="96"/>
        <end position="123"/>
    </location>
</feature>
<feature type="transmembrane region" description="Helical" evidence="1">
    <location>
        <begin position="361"/>
        <end position="382"/>
    </location>
</feature>
<dbReference type="EMBL" id="FWXI01000051">
    <property type="protein sequence ID" value="SMD17448.1"/>
    <property type="molecule type" value="Genomic_DNA"/>
</dbReference>
<dbReference type="Pfam" id="PF02447">
    <property type="entry name" value="GntP_permease"/>
    <property type="match status" value="1"/>
</dbReference>